<dbReference type="Gene3D" id="3.40.50.150">
    <property type="entry name" value="Vaccinia Virus protein VP39"/>
    <property type="match status" value="1"/>
</dbReference>
<dbReference type="InterPro" id="IPR019410">
    <property type="entry name" value="Methyltransf_16"/>
</dbReference>
<organism evidence="1 2">
    <name type="scientific">Lojkania enalia</name>
    <dbReference type="NCBI Taxonomy" id="147567"/>
    <lineage>
        <taxon>Eukaryota</taxon>
        <taxon>Fungi</taxon>
        <taxon>Dikarya</taxon>
        <taxon>Ascomycota</taxon>
        <taxon>Pezizomycotina</taxon>
        <taxon>Dothideomycetes</taxon>
        <taxon>Pleosporomycetidae</taxon>
        <taxon>Pleosporales</taxon>
        <taxon>Pleosporales incertae sedis</taxon>
        <taxon>Lojkania</taxon>
    </lineage>
</organism>
<evidence type="ECO:0000313" key="2">
    <source>
        <dbReference type="Proteomes" id="UP000800093"/>
    </source>
</evidence>
<gene>
    <name evidence="1" type="ORF">CC78DRAFT_528502</name>
</gene>
<dbReference type="OrthoDB" id="433955at2759"/>
<dbReference type="Pfam" id="PF10294">
    <property type="entry name" value="Methyltransf_16"/>
    <property type="match status" value="1"/>
</dbReference>
<name>A0A9P4NBB4_9PLEO</name>
<dbReference type="GO" id="GO:0008757">
    <property type="term" value="F:S-adenosylmethionine-dependent methyltransferase activity"/>
    <property type="evidence" value="ECO:0007669"/>
    <property type="project" value="UniProtKB-ARBA"/>
</dbReference>
<dbReference type="AlphaFoldDB" id="A0A9P4NBB4"/>
<dbReference type="SUPFAM" id="SSF53335">
    <property type="entry name" value="S-adenosyl-L-methionine-dependent methyltransferases"/>
    <property type="match status" value="1"/>
</dbReference>
<evidence type="ECO:0008006" key="3">
    <source>
        <dbReference type="Google" id="ProtNLM"/>
    </source>
</evidence>
<dbReference type="CDD" id="cd02440">
    <property type="entry name" value="AdoMet_MTases"/>
    <property type="match status" value="1"/>
</dbReference>
<proteinExistence type="predicted"/>
<keyword evidence="2" id="KW-1185">Reference proteome</keyword>
<evidence type="ECO:0000313" key="1">
    <source>
        <dbReference type="EMBL" id="KAF2269975.1"/>
    </source>
</evidence>
<dbReference type="PANTHER" id="PTHR14614">
    <property type="entry name" value="HEPATOCELLULAR CARCINOMA-ASSOCIATED ANTIGEN"/>
    <property type="match status" value="1"/>
</dbReference>
<dbReference type="Proteomes" id="UP000800093">
    <property type="component" value="Unassembled WGS sequence"/>
</dbReference>
<dbReference type="PANTHER" id="PTHR14614:SF147">
    <property type="entry name" value="S-ADENOSYLMETHIONINE-DEPENDENT METHYLTRANSFERASE OF THE SEVEN BETA-STRAND FAMILY"/>
    <property type="match status" value="1"/>
</dbReference>
<dbReference type="EMBL" id="ML986580">
    <property type="protein sequence ID" value="KAF2269975.1"/>
    <property type="molecule type" value="Genomic_DNA"/>
</dbReference>
<reference evidence="2" key="1">
    <citation type="journal article" date="2020" name="Stud. Mycol.">
        <title>101 Dothideomycetes genomes: A test case for predicting lifestyles and emergence of pathogens.</title>
        <authorList>
            <person name="Haridas S."/>
            <person name="Albert R."/>
            <person name="Binder M."/>
            <person name="Bloem J."/>
            <person name="LaButti K."/>
            <person name="Salamov A."/>
            <person name="Andreopoulos B."/>
            <person name="Baker S."/>
            <person name="Barry K."/>
            <person name="Bills G."/>
            <person name="Bluhm B."/>
            <person name="Cannon C."/>
            <person name="Castanera R."/>
            <person name="Culley D."/>
            <person name="Daum C."/>
            <person name="Ezra D."/>
            <person name="Gonzalez J."/>
            <person name="Henrissat B."/>
            <person name="Kuo A."/>
            <person name="Liang C."/>
            <person name="Lipzen A."/>
            <person name="Lutzoni F."/>
            <person name="Magnuson J."/>
            <person name="Mondo S."/>
            <person name="Nolan M."/>
            <person name="Ohm R."/>
            <person name="Pangilinan J."/>
            <person name="Park H.-J."/>
            <person name="Ramirez L."/>
            <person name="Alfaro M."/>
            <person name="Sun H."/>
            <person name="Tritt A."/>
            <person name="Yoshinaga Y."/>
            <person name="Zwiers L.-H."/>
            <person name="Turgeon B."/>
            <person name="Goodwin S."/>
            <person name="Spatafora J."/>
            <person name="Crous P."/>
            <person name="Grigoriev I."/>
        </authorList>
    </citation>
    <scope>NUCLEOTIDE SEQUENCE [LARGE SCALE GENOMIC DNA]</scope>
    <source>
        <strain evidence="2">CBS 304.66</strain>
    </source>
</reference>
<dbReference type="InterPro" id="IPR029063">
    <property type="entry name" value="SAM-dependent_MTases_sf"/>
</dbReference>
<comment type="caution">
    <text evidence="1">The sequence shown here is derived from an EMBL/GenBank/DDBJ whole genome shotgun (WGS) entry which is preliminary data.</text>
</comment>
<protein>
    <recommendedName>
        <fullName evidence="3">S-adenosylmethionine-dependent methyltransferase</fullName>
    </recommendedName>
</protein>
<sequence length="431" mass="46384">MSLASPCLPPSQSLPPVRTLLTTPEDAILSALRNLQSLYCPLRLPLAVSPKSYVPESLQLLSPPSLDSGYASRDEQDSSITTEEAISALRADAFERNVAQRWLTSLLGRADAIAFSSDAIRERVLDSVAFILSSFSDPPSSPTDSSLTRTFSFPAPCLDQEICIQLNDAPLSGTDHTDVGLQSWGASIILSGLICAAPSRFRLVRLAESAHVMELGAGTGLVSLVLGKLLPHLSAASVRVTATDYHPAVLSNLEHNIATNFSEYDRPVNAMQLDWSKPLTMGMKASVLFAADVVYAREHAVWLRDCAAALLAPDGVFWLVATVRLVGKFEGIAETVEDAFGVGGQAGVFEMGEAANMFGEHGEGDLSRECGKADAFGKPTTPVDEIHLQKDGRHFRILHKETLPKKRGVGRGDESGYLLFKIGWGKELISP</sequence>
<accession>A0A9P4NBB4</accession>